<dbReference type="PANTHER" id="PTHR36573:SF1">
    <property type="entry name" value="INTERMEMBRANE PHOSPHOLIPID TRANSPORT SYSTEM BINDING PROTEIN MLAC"/>
    <property type="match status" value="1"/>
</dbReference>
<keyword evidence="1" id="KW-0732">Signal</keyword>
<accession>A0AAU6PIE5</accession>
<protein>
    <recommendedName>
        <fullName evidence="3">Toluene tolerance protein</fullName>
    </recommendedName>
</protein>
<gene>
    <name evidence="2" type="ORF">Ctma_1589</name>
</gene>
<sequence>MKNTIQTLLIILSILSINVTLAVENDAALDAEELHSIINPPSTAALNIMVGALSSLKELRKQGHASPENVRKLINIKLLPNISMVDSTRLALIGHWNSLNDEQRQLFQRYITHALIKDYAGALGSYKDFDSVNISVGEHVKRKDNRAIVKLEITLGNDPIPFKITLNMVRSDHWRIYDVKFSGVSMIKTYRAQFNSHVKRKGLDSLIEKIEKKLTKG</sequence>
<feature type="signal peptide" evidence="1">
    <location>
        <begin position="1"/>
        <end position="22"/>
    </location>
</feature>
<evidence type="ECO:0000256" key="1">
    <source>
        <dbReference type="SAM" id="SignalP"/>
    </source>
</evidence>
<organism evidence="2">
    <name type="scientific">Catillopecten margaritatus gill symbiont</name>
    <dbReference type="NCBI Taxonomy" id="3083288"/>
    <lineage>
        <taxon>Bacteria</taxon>
        <taxon>Pseudomonadati</taxon>
        <taxon>Pseudomonadota</taxon>
        <taxon>Gammaproteobacteria</taxon>
        <taxon>sulfur-oxidizing symbionts</taxon>
    </lineage>
</organism>
<dbReference type="Gene3D" id="3.10.450.710">
    <property type="entry name" value="Tgt2/MlaC"/>
    <property type="match status" value="1"/>
</dbReference>
<dbReference type="EMBL" id="CP138327">
    <property type="protein sequence ID" value="WXU00855.1"/>
    <property type="molecule type" value="Genomic_DNA"/>
</dbReference>
<evidence type="ECO:0008006" key="3">
    <source>
        <dbReference type="Google" id="ProtNLM"/>
    </source>
</evidence>
<proteinExistence type="predicted"/>
<name>A0AAU6PIE5_9GAMM</name>
<dbReference type="InterPro" id="IPR008869">
    <property type="entry name" value="MlaC/ttg2D"/>
</dbReference>
<evidence type="ECO:0000313" key="2">
    <source>
        <dbReference type="EMBL" id="WXU00855.1"/>
    </source>
</evidence>
<dbReference type="PANTHER" id="PTHR36573">
    <property type="entry name" value="INTERMEMBRANE PHOSPHOLIPID TRANSPORT SYSTEM BINDING PROTEIN MLAC"/>
    <property type="match status" value="1"/>
</dbReference>
<dbReference type="Pfam" id="PF05494">
    <property type="entry name" value="MlaC"/>
    <property type="match status" value="1"/>
</dbReference>
<feature type="chain" id="PRO_5043515014" description="Toluene tolerance protein" evidence="1">
    <location>
        <begin position="23"/>
        <end position="217"/>
    </location>
</feature>
<dbReference type="AlphaFoldDB" id="A0AAU6PIE5"/>
<dbReference type="InterPro" id="IPR042245">
    <property type="entry name" value="Tgt2/MlaC_sf"/>
</dbReference>
<reference evidence="2" key="1">
    <citation type="submission" date="2023-10" db="EMBL/GenBank/DDBJ databases">
        <title>The first scallop-associated chemosynthetic bacterial symbiont.</title>
        <authorList>
            <person name="Lin Y.-T."/>
            <person name="Sun J."/>
            <person name="Ip J.C.-H."/>
            <person name="He X."/>
            <person name="Gao Z.-M."/>
            <person name="Perez M."/>
            <person name="Xu T."/>
            <person name="Qian P.-Y."/>
            <person name="Qiu J.-W."/>
        </authorList>
    </citation>
    <scope>NUCLEOTIDE SEQUENCE</scope>
    <source>
        <strain evidence="2">Gill1</strain>
    </source>
</reference>